<keyword evidence="3" id="KW-0808">Transferase</keyword>
<dbReference type="InterPro" id="IPR001296">
    <property type="entry name" value="Glyco_trans_1"/>
</dbReference>
<feature type="domain" description="Glycosyltransferase subfamily 4-like N-terminal" evidence="2">
    <location>
        <begin position="14"/>
        <end position="179"/>
    </location>
</feature>
<gene>
    <name evidence="3" type="ORF">SAMN05444349_1381</name>
</gene>
<dbReference type="InterPro" id="IPR028098">
    <property type="entry name" value="Glyco_trans_4-like_N"/>
</dbReference>
<dbReference type="PANTHER" id="PTHR45947">
    <property type="entry name" value="SULFOQUINOVOSYL TRANSFERASE SQD2"/>
    <property type="match status" value="1"/>
</dbReference>
<keyword evidence="4" id="KW-1185">Reference proteome</keyword>
<name>A0A1M5ESB8_9BACE</name>
<dbReference type="Pfam" id="PF00534">
    <property type="entry name" value="Glycos_transf_1"/>
    <property type="match status" value="1"/>
</dbReference>
<dbReference type="SUPFAM" id="SSF53756">
    <property type="entry name" value="UDP-Glycosyltransferase/glycogen phosphorylase"/>
    <property type="match status" value="1"/>
</dbReference>
<dbReference type="RefSeq" id="WP_025075970.1">
    <property type="nucleotide sequence ID" value="NZ_FQVD01000038.1"/>
</dbReference>
<dbReference type="AlphaFoldDB" id="A0A1M5ESB8"/>
<accession>A0A1M5ESB8</accession>
<protein>
    <submittedName>
        <fullName evidence="3">Glycosyltransferase involved in cell wall bisynthesis</fullName>
    </submittedName>
</protein>
<evidence type="ECO:0000313" key="3">
    <source>
        <dbReference type="EMBL" id="SHF82155.1"/>
    </source>
</evidence>
<dbReference type="PANTHER" id="PTHR45947:SF3">
    <property type="entry name" value="SULFOQUINOVOSYL TRANSFERASE SQD2"/>
    <property type="match status" value="1"/>
</dbReference>
<dbReference type="OrthoDB" id="9790710at2"/>
<dbReference type="EMBL" id="FQVD01000038">
    <property type="protein sequence ID" value="SHF82155.1"/>
    <property type="molecule type" value="Genomic_DNA"/>
</dbReference>
<feature type="domain" description="Glycosyl transferase family 1" evidence="1">
    <location>
        <begin position="194"/>
        <end position="354"/>
    </location>
</feature>
<dbReference type="InterPro" id="IPR050194">
    <property type="entry name" value="Glycosyltransferase_grp1"/>
</dbReference>
<evidence type="ECO:0000259" key="1">
    <source>
        <dbReference type="Pfam" id="PF00534"/>
    </source>
</evidence>
<dbReference type="STRING" id="871325.SAMN05444349_1381"/>
<evidence type="ECO:0000259" key="2">
    <source>
        <dbReference type="Pfam" id="PF13439"/>
    </source>
</evidence>
<dbReference type="Pfam" id="PF13439">
    <property type="entry name" value="Glyco_transf_4"/>
    <property type="match status" value="1"/>
</dbReference>
<dbReference type="Proteomes" id="UP000184436">
    <property type="component" value="Unassembled WGS sequence"/>
</dbReference>
<sequence>MIGLFNDCFPPIMDGVSLTIQNYAYWLNKKAGNVCVVTPSVPDAKDEGTYPVYRYSSIPIPMRKPYRLGFPRIDWPFHARINKLSFDLVHAHCPFSSGSLAMRIARSQHIPLVATFHSKYRSDFERAIPCKKIVDYLIRNVVRFYEMADEVWIPQASVEETLREYGYKGKVEVVDNGNDFADGAPIAELRRVARETLKLSDDEMMFLFVGQHIWEKNLSFLLEALARIKEQSFRMYFIGTGYAASEIKQKACELSLMDKITFVGNITERERLKRYYAAADLFLFPSLYDNAPLVVREAAALHTPSLMIRNSTAAEIISDSSNGFLSTNNVNAYAERITELIRQPRLITKVGDEASRTIARSWENVAEEVYDRYMNLMVRKKL</sequence>
<reference evidence="3 4" key="1">
    <citation type="submission" date="2016-11" db="EMBL/GenBank/DDBJ databases">
        <authorList>
            <person name="Jaros S."/>
            <person name="Januszkiewicz K."/>
            <person name="Wedrychowicz H."/>
        </authorList>
    </citation>
    <scope>NUCLEOTIDE SEQUENCE [LARGE SCALE GENOMIC DNA]</scope>
    <source>
        <strain evidence="3 4">DSM 26883</strain>
    </source>
</reference>
<dbReference type="Gene3D" id="3.40.50.2000">
    <property type="entry name" value="Glycogen Phosphorylase B"/>
    <property type="match status" value="2"/>
</dbReference>
<organism evidence="3 4">
    <name type="scientific">Bacteroides faecichinchillae</name>
    <dbReference type="NCBI Taxonomy" id="871325"/>
    <lineage>
        <taxon>Bacteria</taxon>
        <taxon>Pseudomonadati</taxon>
        <taxon>Bacteroidota</taxon>
        <taxon>Bacteroidia</taxon>
        <taxon>Bacteroidales</taxon>
        <taxon>Bacteroidaceae</taxon>
        <taxon>Bacteroides</taxon>
    </lineage>
</organism>
<evidence type="ECO:0000313" key="4">
    <source>
        <dbReference type="Proteomes" id="UP000184436"/>
    </source>
</evidence>
<proteinExistence type="predicted"/>
<dbReference type="GO" id="GO:0016757">
    <property type="term" value="F:glycosyltransferase activity"/>
    <property type="evidence" value="ECO:0007669"/>
    <property type="project" value="InterPro"/>
</dbReference>